<dbReference type="Gene3D" id="3.40.50.1820">
    <property type="entry name" value="alpha/beta hydrolase"/>
    <property type="match status" value="1"/>
</dbReference>
<keyword evidence="4" id="KW-1185">Reference proteome</keyword>
<evidence type="ECO:0000313" key="4">
    <source>
        <dbReference type="Proteomes" id="UP000019486"/>
    </source>
</evidence>
<reference evidence="3 4" key="1">
    <citation type="submission" date="2013-08" db="EMBL/GenBank/DDBJ databases">
        <title>The genome sequence of Skermanella stibiiresistens.</title>
        <authorList>
            <person name="Zhu W."/>
            <person name="Wang G."/>
        </authorList>
    </citation>
    <scope>NUCLEOTIDE SEQUENCE [LARGE SCALE GENOMIC DNA]</scope>
    <source>
        <strain evidence="3 4">SB22</strain>
    </source>
</reference>
<sequence length="136" mass="15149">MLEPLIENYRLWVDSFSRMIAADGGENPTSIDLARSLLNIQPDIALSILTMIMRSDLRDRLAEVKVPTIIIQTRRDAAVPLEVAQYMHDHIRGSVLEILDTDGHLPHISAPRKLIEVLARSLPTGVQLPSPHLDSA</sequence>
<organism evidence="3 4">
    <name type="scientific">Skermanella stibiiresistens SB22</name>
    <dbReference type="NCBI Taxonomy" id="1385369"/>
    <lineage>
        <taxon>Bacteria</taxon>
        <taxon>Pseudomonadati</taxon>
        <taxon>Pseudomonadota</taxon>
        <taxon>Alphaproteobacteria</taxon>
        <taxon>Rhodospirillales</taxon>
        <taxon>Azospirillaceae</taxon>
        <taxon>Skermanella</taxon>
    </lineage>
</organism>
<name>W9H151_9PROT</name>
<evidence type="ECO:0000256" key="1">
    <source>
        <dbReference type="ARBA" id="ARBA00008645"/>
    </source>
</evidence>
<dbReference type="Proteomes" id="UP000019486">
    <property type="component" value="Unassembled WGS sequence"/>
</dbReference>
<dbReference type="PANTHER" id="PTHR43039">
    <property type="entry name" value="ESTERASE-RELATED"/>
    <property type="match status" value="1"/>
</dbReference>
<dbReference type="InterPro" id="IPR029058">
    <property type="entry name" value="AB_hydrolase_fold"/>
</dbReference>
<dbReference type="InterPro" id="IPR013595">
    <property type="entry name" value="Pept_S33_TAP-like_C"/>
</dbReference>
<feature type="domain" description="Peptidase S33 tripeptidyl aminopeptidase-like C-terminal" evidence="2">
    <location>
        <begin position="62"/>
        <end position="104"/>
    </location>
</feature>
<gene>
    <name evidence="3" type="ORF">N825_12100</name>
</gene>
<dbReference type="Pfam" id="PF08386">
    <property type="entry name" value="Abhydrolase_4"/>
    <property type="match status" value="1"/>
</dbReference>
<dbReference type="STRING" id="1385369.N825_12100"/>
<evidence type="ECO:0000259" key="2">
    <source>
        <dbReference type="Pfam" id="PF08386"/>
    </source>
</evidence>
<accession>W9H151</accession>
<dbReference type="AlphaFoldDB" id="W9H151"/>
<evidence type="ECO:0000313" key="3">
    <source>
        <dbReference type="EMBL" id="EWY38546.1"/>
    </source>
</evidence>
<protein>
    <recommendedName>
        <fullName evidence="2">Peptidase S33 tripeptidyl aminopeptidase-like C-terminal domain-containing protein</fullName>
    </recommendedName>
</protein>
<comment type="similarity">
    <text evidence="1">Belongs to the AB hydrolase superfamily.</text>
</comment>
<dbReference type="SUPFAM" id="SSF53474">
    <property type="entry name" value="alpha/beta-Hydrolases"/>
    <property type="match status" value="1"/>
</dbReference>
<proteinExistence type="inferred from homology"/>
<dbReference type="EMBL" id="AVFL01000017">
    <property type="protein sequence ID" value="EWY38546.1"/>
    <property type="molecule type" value="Genomic_DNA"/>
</dbReference>
<comment type="caution">
    <text evidence="3">The sequence shown here is derived from an EMBL/GenBank/DDBJ whole genome shotgun (WGS) entry which is preliminary data.</text>
</comment>